<feature type="region of interest" description="Disordered" evidence="1">
    <location>
        <begin position="117"/>
        <end position="174"/>
    </location>
</feature>
<dbReference type="Gene3D" id="3.60.10.10">
    <property type="entry name" value="Endonuclease/exonuclease/phosphatase"/>
    <property type="match status" value="1"/>
</dbReference>
<keyword evidence="3" id="KW-1185">Reference proteome</keyword>
<evidence type="ECO:0000313" key="2">
    <source>
        <dbReference type="EMBL" id="PWA34942.1"/>
    </source>
</evidence>
<keyword evidence="2" id="KW-0548">Nucleotidyltransferase</keyword>
<feature type="compositionally biased region" description="Polar residues" evidence="1">
    <location>
        <begin position="140"/>
        <end position="169"/>
    </location>
</feature>
<proteinExistence type="predicted"/>
<comment type="caution">
    <text evidence="2">The sequence shown here is derived from an EMBL/GenBank/DDBJ whole genome shotgun (WGS) entry which is preliminary data.</text>
</comment>
<evidence type="ECO:0000313" key="3">
    <source>
        <dbReference type="Proteomes" id="UP000245207"/>
    </source>
</evidence>
<accession>A0A2U1KDT8</accession>
<dbReference type="EMBL" id="PKPP01021082">
    <property type="protein sequence ID" value="PWA34942.1"/>
    <property type="molecule type" value="Genomic_DNA"/>
</dbReference>
<organism evidence="2 3">
    <name type="scientific">Artemisia annua</name>
    <name type="common">Sweet wormwood</name>
    <dbReference type="NCBI Taxonomy" id="35608"/>
    <lineage>
        <taxon>Eukaryota</taxon>
        <taxon>Viridiplantae</taxon>
        <taxon>Streptophyta</taxon>
        <taxon>Embryophyta</taxon>
        <taxon>Tracheophyta</taxon>
        <taxon>Spermatophyta</taxon>
        <taxon>Magnoliopsida</taxon>
        <taxon>eudicotyledons</taxon>
        <taxon>Gunneridae</taxon>
        <taxon>Pentapetalae</taxon>
        <taxon>asterids</taxon>
        <taxon>campanulids</taxon>
        <taxon>Asterales</taxon>
        <taxon>Asteraceae</taxon>
        <taxon>Asteroideae</taxon>
        <taxon>Anthemideae</taxon>
        <taxon>Artemisiinae</taxon>
        <taxon>Artemisia</taxon>
    </lineage>
</organism>
<dbReference type="PANTHER" id="PTHR33710:SF71">
    <property type="entry name" value="ENDONUCLEASE_EXONUCLEASE_PHOSPHATASE DOMAIN-CONTAINING PROTEIN"/>
    <property type="match status" value="1"/>
</dbReference>
<dbReference type="STRING" id="35608.A0A2U1KDT8"/>
<dbReference type="GO" id="GO:0003964">
    <property type="term" value="F:RNA-directed DNA polymerase activity"/>
    <property type="evidence" value="ECO:0007669"/>
    <property type="project" value="UniProtKB-KW"/>
</dbReference>
<name>A0A2U1KDT8_ARTAN</name>
<reference evidence="2 3" key="1">
    <citation type="journal article" date="2018" name="Mol. Plant">
        <title>The genome of Artemisia annua provides insight into the evolution of Asteraceae family and artemisinin biosynthesis.</title>
        <authorList>
            <person name="Shen Q."/>
            <person name="Zhang L."/>
            <person name="Liao Z."/>
            <person name="Wang S."/>
            <person name="Yan T."/>
            <person name="Shi P."/>
            <person name="Liu M."/>
            <person name="Fu X."/>
            <person name="Pan Q."/>
            <person name="Wang Y."/>
            <person name="Lv Z."/>
            <person name="Lu X."/>
            <person name="Zhang F."/>
            <person name="Jiang W."/>
            <person name="Ma Y."/>
            <person name="Chen M."/>
            <person name="Hao X."/>
            <person name="Li L."/>
            <person name="Tang Y."/>
            <person name="Lv G."/>
            <person name="Zhou Y."/>
            <person name="Sun X."/>
            <person name="Brodelius P.E."/>
            <person name="Rose J.K.C."/>
            <person name="Tang K."/>
        </authorList>
    </citation>
    <scope>NUCLEOTIDE SEQUENCE [LARGE SCALE GENOMIC DNA]</scope>
    <source>
        <strain evidence="3">cv. Huhao1</strain>
        <tissue evidence="2">Leaf</tissue>
    </source>
</reference>
<protein>
    <submittedName>
        <fullName evidence="2">RNA-directed DNA polymerase, eukaryota, Reverse transcriptase zinc-binding domain protein</fullName>
    </submittedName>
</protein>
<dbReference type="SUPFAM" id="SSF56219">
    <property type="entry name" value="DNase I-like"/>
    <property type="match status" value="1"/>
</dbReference>
<dbReference type="InterPro" id="IPR036691">
    <property type="entry name" value="Endo/exonu/phosph_ase_sf"/>
</dbReference>
<evidence type="ECO:0000256" key="1">
    <source>
        <dbReference type="SAM" id="MobiDB-lite"/>
    </source>
</evidence>
<feature type="compositionally biased region" description="Polar residues" evidence="1">
    <location>
        <begin position="45"/>
        <end position="55"/>
    </location>
</feature>
<sequence>MSSSNTNQEALKTSSSNRKSILRRAGVSGVQATNVSHEADGVMDSNAQGTMSKDGSINQESTLLADAPILKSILKKAVRTVPGKNKNNSKSNVNFVVSNDSNVVPTYDSNVRIVEGLPTEQQKEGVAGHGRSDGVGKAAPSTQVAHNSQGSPNSTLNQPLNKTVDSGNINDEGKSSSEELCMRVFKGWDWTSNGNFCSSGSRIILGWNVDMVDLNVVAMSDQLVCNRPWCVLGDFNSALKLEDKIEGSSVIDIAMREFKECVDANELVDINRSGLQFTWTQKPRGFDGTLRKIDRIMANLGFLDSFAGAHVIFQPYRISDHSPAILHIPTTSCP</sequence>
<keyword evidence="2" id="KW-0808">Transferase</keyword>
<feature type="compositionally biased region" description="Polar residues" evidence="1">
    <location>
        <begin position="1"/>
        <end position="19"/>
    </location>
</feature>
<dbReference type="OrthoDB" id="1932741at2759"/>
<gene>
    <name evidence="2" type="ORF">CTI12_AA601690</name>
</gene>
<feature type="region of interest" description="Disordered" evidence="1">
    <location>
        <begin position="1"/>
        <end position="55"/>
    </location>
</feature>
<dbReference type="PANTHER" id="PTHR33710">
    <property type="entry name" value="BNAC02G09200D PROTEIN"/>
    <property type="match status" value="1"/>
</dbReference>
<keyword evidence="2" id="KW-0695">RNA-directed DNA polymerase</keyword>
<dbReference type="AlphaFoldDB" id="A0A2U1KDT8"/>
<dbReference type="Proteomes" id="UP000245207">
    <property type="component" value="Unassembled WGS sequence"/>
</dbReference>